<evidence type="ECO:0000313" key="2">
    <source>
        <dbReference type="EMBL" id="WOH36326.1"/>
    </source>
</evidence>
<keyword evidence="1" id="KW-0812">Transmembrane</keyword>
<gene>
    <name evidence="2" type="ORF">RI844_13210</name>
</gene>
<protein>
    <submittedName>
        <fullName evidence="2">Uncharacterized protein</fullName>
    </submittedName>
</protein>
<sequence>MNKQETNSNNWQARTKKNTINLGMWTFAWVVTTAIAAFAPKFIWDFNTLLTVTAVVINVLVGFGMIFANKKHLHGLDEMQQKIQSGAMALSLGVGLVLGCSYELLEDIKLISFEPEISHLVIVMCITYMIGIIKGGAKYR</sequence>
<name>A0ABZ0GKL2_9GAMM</name>
<evidence type="ECO:0000313" key="3">
    <source>
        <dbReference type="Proteomes" id="UP001301442"/>
    </source>
</evidence>
<dbReference type="EMBL" id="CP136600">
    <property type="protein sequence ID" value="WOH36326.1"/>
    <property type="molecule type" value="Genomic_DNA"/>
</dbReference>
<organism evidence="2 3">
    <name type="scientific">Thalassotalea fonticola</name>
    <dbReference type="NCBI Taxonomy" id="3065649"/>
    <lineage>
        <taxon>Bacteria</taxon>
        <taxon>Pseudomonadati</taxon>
        <taxon>Pseudomonadota</taxon>
        <taxon>Gammaproteobacteria</taxon>
        <taxon>Alteromonadales</taxon>
        <taxon>Colwelliaceae</taxon>
        <taxon>Thalassotalea</taxon>
    </lineage>
</organism>
<reference evidence="2 3" key="1">
    <citation type="submission" date="2023-09" db="EMBL/GenBank/DDBJ databases">
        <authorList>
            <person name="Qi X."/>
        </authorList>
    </citation>
    <scope>NUCLEOTIDE SEQUENCE [LARGE SCALE GENOMIC DNA]</scope>
    <source>
        <strain evidence="2 3">S1-1</strain>
    </source>
</reference>
<feature type="transmembrane region" description="Helical" evidence="1">
    <location>
        <begin position="46"/>
        <end position="67"/>
    </location>
</feature>
<keyword evidence="1" id="KW-0472">Membrane</keyword>
<accession>A0ABZ0GKL2</accession>
<proteinExistence type="predicted"/>
<evidence type="ECO:0000256" key="1">
    <source>
        <dbReference type="SAM" id="Phobius"/>
    </source>
</evidence>
<dbReference type="RefSeq" id="WP_348395140.1">
    <property type="nucleotide sequence ID" value="NZ_CP136600.1"/>
</dbReference>
<feature type="transmembrane region" description="Helical" evidence="1">
    <location>
        <begin position="87"/>
        <end position="105"/>
    </location>
</feature>
<dbReference type="Proteomes" id="UP001301442">
    <property type="component" value="Chromosome"/>
</dbReference>
<keyword evidence="1" id="KW-1133">Transmembrane helix</keyword>
<feature type="transmembrane region" description="Helical" evidence="1">
    <location>
        <begin position="20"/>
        <end position="40"/>
    </location>
</feature>
<keyword evidence="3" id="KW-1185">Reference proteome</keyword>
<feature type="transmembrane region" description="Helical" evidence="1">
    <location>
        <begin position="117"/>
        <end position="137"/>
    </location>
</feature>